<proteinExistence type="predicted"/>
<dbReference type="InterPro" id="IPR055903">
    <property type="entry name" value="DUF7480"/>
</dbReference>
<dbReference type="Proteomes" id="UP000017834">
    <property type="component" value="Unassembled WGS sequence"/>
</dbReference>
<dbReference type="EMBL" id="AXOM01000046">
    <property type="protein sequence ID" value="ESS57902.1"/>
    <property type="molecule type" value="Genomic_DNA"/>
</dbReference>
<accession>A0ABN0Q737</accession>
<evidence type="ECO:0000259" key="1">
    <source>
        <dbReference type="Pfam" id="PF24295"/>
    </source>
</evidence>
<comment type="caution">
    <text evidence="2">The sequence shown here is derived from an EMBL/GenBank/DDBJ whole genome shotgun (WGS) entry which is preliminary data.</text>
</comment>
<evidence type="ECO:0000313" key="3">
    <source>
        <dbReference type="Proteomes" id="UP000017834"/>
    </source>
</evidence>
<feature type="domain" description="DUF7480" evidence="1">
    <location>
        <begin position="1"/>
        <end position="73"/>
    </location>
</feature>
<protein>
    <recommendedName>
        <fullName evidence="1">DUF7480 domain-containing protein</fullName>
    </recommendedName>
</protein>
<gene>
    <name evidence="2" type="ORF">EDP2_1626</name>
</gene>
<evidence type="ECO:0000313" key="2">
    <source>
        <dbReference type="EMBL" id="ESS57902.1"/>
    </source>
</evidence>
<keyword evidence="3" id="KW-1185">Reference proteome</keyword>
<organism evidence="2 3">
    <name type="scientific">Enterobacter cloacae S611</name>
    <dbReference type="NCBI Taxonomy" id="1399146"/>
    <lineage>
        <taxon>Bacteria</taxon>
        <taxon>Pseudomonadati</taxon>
        <taxon>Pseudomonadota</taxon>
        <taxon>Gammaproteobacteria</taxon>
        <taxon>Enterobacterales</taxon>
        <taxon>Enterobacteriaceae</taxon>
        <taxon>Enterobacter</taxon>
        <taxon>Enterobacter cloacae complex</taxon>
    </lineage>
</organism>
<dbReference type="Pfam" id="PF24295">
    <property type="entry name" value="DUF7480"/>
    <property type="match status" value="1"/>
</dbReference>
<reference evidence="2 3" key="1">
    <citation type="journal article" date="2014" name="Genome Announc.">
        <title>Draft Genome Sequence of Enterobacter cloacae Strain S611.</title>
        <authorList>
            <person name="Wang D."/>
            <person name="Han C.S."/>
            <person name="Dichosa A.E."/>
            <person name="Gleasner C.D."/>
            <person name="Johnson S.L."/>
            <person name="Daligault H.E."/>
            <person name="Davenport K.W."/>
            <person name="Li P.E."/>
            <person name="Pierson E.A."/>
            <person name="Pierson L.S.III."/>
        </authorList>
    </citation>
    <scope>NUCLEOTIDE SEQUENCE [LARGE SCALE GENOMIC DNA]</scope>
    <source>
        <strain evidence="2 3">S611</strain>
    </source>
</reference>
<name>A0ABN0Q737_ENTCL</name>
<sequence>MKPGEKMIAVEIYSRDGEKKIETFPEKPLYVPLGECLPLFGTTFKTGDAYYFYWHILPVKGDLQLISAKFTLTIDPDGRLLSLNSATPDQSQ</sequence>